<dbReference type="AlphaFoldDB" id="A0A4U8TBN3"/>
<comment type="caution">
    <text evidence="14">The sequence shown here is derived from an EMBL/GenBank/DDBJ whole genome shotgun (WGS) entry which is preliminary data.</text>
</comment>
<dbReference type="UniPathway" id="UPA00077">
    <property type="reaction ID" value="UER00155"/>
</dbReference>
<keyword evidence="8" id="KW-0067">ATP-binding</keyword>
<dbReference type="SUPFAM" id="SSF55083">
    <property type="entry name" value="6-hydroxymethyl-7,8-dihydropterin pyrophosphokinase, HPPK"/>
    <property type="match status" value="1"/>
</dbReference>
<dbReference type="Pfam" id="PF01288">
    <property type="entry name" value="HPPK"/>
    <property type="match status" value="1"/>
</dbReference>
<dbReference type="RefSeq" id="WP_034355312.1">
    <property type="nucleotide sequence ID" value="NZ_JRPR02000001.1"/>
</dbReference>
<evidence type="ECO:0000256" key="9">
    <source>
        <dbReference type="ARBA" id="ARBA00022909"/>
    </source>
</evidence>
<evidence type="ECO:0000259" key="13">
    <source>
        <dbReference type="PROSITE" id="PS00794"/>
    </source>
</evidence>
<proteinExistence type="inferred from homology"/>
<dbReference type="GO" id="GO:0046656">
    <property type="term" value="P:folic acid biosynthetic process"/>
    <property type="evidence" value="ECO:0007669"/>
    <property type="project" value="UniProtKB-KW"/>
</dbReference>
<feature type="domain" description="7,8-dihydro-6-hydroxymethylpterin-pyrophosphokinase" evidence="13">
    <location>
        <begin position="121"/>
        <end position="132"/>
    </location>
</feature>
<keyword evidence="5 14" id="KW-0808">Transferase</keyword>
<evidence type="ECO:0000256" key="6">
    <source>
        <dbReference type="ARBA" id="ARBA00022741"/>
    </source>
</evidence>
<keyword evidence="9" id="KW-0289">Folate biosynthesis</keyword>
<comment type="pathway">
    <text evidence="1">Cofactor biosynthesis; tetrahydrofolate biosynthesis; 2-amino-4-hydroxy-6-hydroxymethyl-7,8-dihydropteridine diphosphate from 7,8-dihydroneopterin triphosphate: step 4/4.</text>
</comment>
<evidence type="ECO:0000256" key="10">
    <source>
        <dbReference type="ARBA" id="ARBA00029409"/>
    </source>
</evidence>
<evidence type="ECO:0000256" key="12">
    <source>
        <dbReference type="ARBA" id="ARBA00033413"/>
    </source>
</evidence>
<dbReference type="EC" id="2.7.6.3" evidence="3"/>
<evidence type="ECO:0000256" key="7">
    <source>
        <dbReference type="ARBA" id="ARBA00022777"/>
    </source>
</evidence>
<evidence type="ECO:0000256" key="4">
    <source>
        <dbReference type="ARBA" id="ARBA00016218"/>
    </source>
</evidence>
<name>A0A4U8TBN3_9HELI</name>
<accession>A0A4U8TBN3</accession>
<protein>
    <recommendedName>
        <fullName evidence="4">2-amino-4-hydroxy-6-hydroxymethyldihydropteridine pyrophosphokinase</fullName>
        <ecNumber evidence="3">2.7.6.3</ecNumber>
    </recommendedName>
    <alternativeName>
        <fullName evidence="11">6-hydroxymethyl-7,8-dihydropterin pyrophosphokinase</fullName>
    </alternativeName>
    <alternativeName>
        <fullName evidence="12">7,8-dihydro-6-hydroxymethylpterin-pyrophosphokinase</fullName>
    </alternativeName>
</protein>
<dbReference type="STRING" id="1677920.LS71_06330"/>
<comment type="function">
    <text evidence="10">Catalyzes the transfer of pyrophosphate from adenosine triphosphate (ATP) to 6-hydroxymethyl-7,8-dihydropterin, an enzymatic step in folate biosynthesis pathway.</text>
</comment>
<dbReference type="InterPro" id="IPR000550">
    <property type="entry name" value="Hppk"/>
</dbReference>
<keyword evidence="7 14" id="KW-0418">Kinase</keyword>
<dbReference type="InterPro" id="IPR035907">
    <property type="entry name" value="Hppk_sf"/>
</dbReference>
<sequence>MKNAQILSSKHYPFRAFTQHLEAKTQGRNIFVLGLGSNMGYGVKSSIDILESAFMWLDSVSYIKILRTSPIWRNPAFGFRAQNDFYNAVMICQSHKNIRHIYALIFYIERRFARGRKRAFKNAPRTLDIDIIFFNTLRLKYPHLHIPHRFYHQRASVMLPLSFIESKPLRT</sequence>
<evidence type="ECO:0000256" key="3">
    <source>
        <dbReference type="ARBA" id="ARBA00013253"/>
    </source>
</evidence>
<dbReference type="CDD" id="cd00483">
    <property type="entry name" value="HPPK"/>
    <property type="match status" value="1"/>
</dbReference>
<evidence type="ECO:0000313" key="15">
    <source>
        <dbReference type="Proteomes" id="UP000029733"/>
    </source>
</evidence>
<evidence type="ECO:0000256" key="1">
    <source>
        <dbReference type="ARBA" id="ARBA00005051"/>
    </source>
</evidence>
<dbReference type="Gene3D" id="3.30.70.560">
    <property type="entry name" value="7,8-Dihydro-6-hydroxymethylpterin-pyrophosphokinase HPPK"/>
    <property type="match status" value="1"/>
</dbReference>
<dbReference type="GO" id="GO:0046654">
    <property type="term" value="P:tetrahydrofolate biosynthetic process"/>
    <property type="evidence" value="ECO:0007669"/>
    <property type="project" value="UniProtKB-UniPathway"/>
</dbReference>
<dbReference type="OrthoDB" id="9808041at2"/>
<dbReference type="GO" id="GO:0016301">
    <property type="term" value="F:kinase activity"/>
    <property type="evidence" value="ECO:0007669"/>
    <property type="project" value="UniProtKB-KW"/>
</dbReference>
<dbReference type="PANTHER" id="PTHR43071:SF1">
    <property type="entry name" value="2-AMINO-4-HYDROXY-6-HYDROXYMETHYLDIHYDROPTERIDINE PYROPHOSPHOKINASE"/>
    <property type="match status" value="1"/>
</dbReference>
<keyword evidence="15" id="KW-1185">Reference proteome</keyword>
<evidence type="ECO:0000256" key="5">
    <source>
        <dbReference type="ARBA" id="ARBA00022679"/>
    </source>
</evidence>
<organism evidence="14 15">
    <name type="scientific">Helicobacter jaachi</name>
    <dbReference type="NCBI Taxonomy" id="1677920"/>
    <lineage>
        <taxon>Bacteria</taxon>
        <taxon>Pseudomonadati</taxon>
        <taxon>Campylobacterota</taxon>
        <taxon>Epsilonproteobacteria</taxon>
        <taxon>Campylobacterales</taxon>
        <taxon>Helicobacteraceae</taxon>
        <taxon>Helicobacter</taxon>
    </lineage>
</organism>
<gene>
    <name evidence="14" type="primary">folK</name>
    <name evidence="14" type="ORF">LS71_000035</name>
</gene>
<dbReference type="NCBIfam" id="TIGR01498">
    <property type="entry name" value="folK"/>
    <property type="match status" value="1"/>
</dbReference>
<dbReference type="GO" id="GO:0003848">
    <property type="term" value="F:2-amino-4-hydroxy-6-hydroxymethyldihydropteridine diphosphokinase activity"/>
    <property type="evidence" value="ECO:0007669"/>
    <property type="project" value="UniProtKB-EC"/>
</dbReference>
<evidence type="ECO:0000256" key="8">
    <source>
        <dbReference type="ARBA" id="ARBA00022840"/>
    </source>
</evidence>
<evidence type="ECO:0000256" key="2">
    <source>
        <dbReference type="ARBA" id="ARBA00005810"/>
    </source>
</evidence>
<keyword evidence="6" id="KW-0547">Nucleotide-binding</keyword>
<dbReference type="PROSITE" id="PS00794">
    <property type="entry name" value="HPPK"/>
    <property type="match status" value="1"/>
</dbReference>
<dbReference type="GO" id="GO:0005524">
    <property type="term" value="F:ATP binding"/>
    <property type="evidence" value="ECO:0007669"/>
    <property type="project" value="UniProtKB-KW"/>
</dbReference>
<dbReference type="EMBL" id="JRPR02000001">
    <property type="protein sequence ID" value="TLD97193.1"/>
    <property type="molecule type" value="Genomic_DNA"/>
</dbReference>
<dbReference type="PANTHER" id="PTHR43071">
    <property type="entry name" value="2-AMINO-4-HYDROXY-6-HYDROXYMETHYLDIHYDROPTERIDINE PYROPHOSPHOKINASE"/>
    <property type="match status" value="1"/>
</dbReference>
<dbReference type="Proteomes" id="UP000029733">
    <property type="component" value="Unassembled WGS sequence"/>
</dbReference>
<reference evidence="14 15" key="1">
    <citation type="journal article" date="2014" name="Genome Announc.">
        <title>Draft genome sequences of eight enterohepatic helicobacter species isolated from both laboratory and wild rodents.</title>
        <authorList>
            <person name="Sheh A."/>
            <person name="Shen Z."/>
            <person name="Fox J.G."/>
        </authorList>
    </citation>
    <scope>NUCLEOTIDE SEQUENCE [LARGE SCALE GENOMIC DNA]</scope>
    <source>
        <strain evidence="14 15">MIT 09-6949</strain>
    </source>
</reference>
<evidence type="ECO:0000256" key="11">
    <source>
        <dbReference type="ARBA" id="ARBA00029766"/>
    </source>
</evidence>
<evidence type="ECO:0000313" key="14">
    <source>
        <dbReference type="EMBL" id="TLD97193.1"/>
    </source>
</evidence>
<comment type="similarity">
    <text evidence="2">Belongs to the HPPK family.</text>
</comment>